<dbReference type="EMBL" id="JABSTQ010002632">
    <property type="protein sequence ID" value="KAG0443994.1"/>
    <property type="molecule type" value="Genomic_DNA"/>
</dbReference>
<comment type="caution">
    <text evidence="1">The sequence shown here is derived from an EMBL/GenBank/DDBJ whole genome shotgun (WGS) entry which is preliminary data.</text>
</comment>
<sequence length="146" mass="15660">MKIENRLIRELINEFIGTMILVLIGDSILAVIIAGDNEKRAPIVGPVGWGTAIFVAVTIAGGVSAHLNPAVTLALASTKKFPINKVPLYFAVQYLGAFVGAALVYLLYRDQIANFYGGVRQITGKQGTAPIFATYPREHVSTLKGC</sequence>
<organism evidence="1 2">
    <name type="scientific">Ixodes persulcatus</name>
    <name type="common">Taiga tick</name>
    <dbReference type="NCBI Taxonomy" id="34615"/>
    <lineage>
        <taxon>Eukaryota</taxon>
        <taxon>Metazoa</taxon>
        <taxon>Ecdysozoa</taxon>
        <taxon>Arthropoda</taxon>
        <taxon>Chelicerata</taxon>
        <taxon>Arachnida</taxon>
        <taxon>Acari</taxon>
        <taxon>Parasitiformes</taxon>
        <taxon>Ixodida</taxon>
        <taxon>Ixodoidea</taxon>
        <taxon>Ixodidae</taxon>
        <taxon>Ixodinae</taxon>
        <taxon>Ixodes</taxon>
    </lineage>
</organism>
<dbReference type="Proteomes" id="UP000805193">
    <property type="component" value="Unassembled WGS sequence"/>
</dbReference>
<evidence type="ECO:0000313" key="1">
    <source>
        <dbReference type="EMBL" id="KAG0443994.1"/>
    </source>
</evidence>
<protein>
    <submittedName>
        <fullName evidence="1">Uncharacterized protein</fullName>
    </submittedName>
</protein>
<accession>A0AC60QWB4</accession>
<reference evidence="1 2" key="1">
    <citation type="journal article" date="2020" name="Cell">
        <title>Large-Scale Comparative Analyses of Tick Genomes Elucidate Their Genetic Diversity and Vector Capacities.</title>
        <authorList>
            <consortium name="Tick Genome and Microbiome Consortium (TIGMIC)"/>
            <person name="Jia N."/>
            <person name="Wang J."/>
            <person name="Shi W."/>
            <person name="Du L."/>
            <person name="Sun Y."/>
            <person name="Zhan W."/>
            <person name="Jiang J.F."/>
            <person name="Wang Q."/>
            <person name="Zhang B."/>
            <person name="Ji P."/>
            <person name="Bell-Sakyi L."/>
            <person name="Cui X.M."/>
            <person name="Yuan T.T."/>
            <person name="Jiang B.G."/>
            <person name="Yang W.F."/>
            <person name="Lam T.T."/>
            <person name="Chang Q.C."/>
            <person name="Ding S.J."/>
            <person name="Wang X.J."/>
            <person name="Zhu J.G."/>
            <person name="Ruan X.D."/>
            <person name="Zhao L."/>
            <person name="Wei J.T."/>
            <person name="Ye R.Z."/>
            <person name="Que T.C."/>
            <person name="Du C.H."/>
            <person name="Zhou Y.H."/>
            <person name="Cheng J.X."/>
            <person name="Dai P.F."/>
            <person name="Guo W.B."/>
            <person name="Han X.H."/>
            <person name="Huang E.J."/>
            <person name="Li L.F."/>
            <person name="Wei W."/>
            <person name="Gao Y.C."/>
            <person name="Liu J.Z."/>
            <person name="Shao H.Z."/>
            <person name="Wang X."/>
            <person name="Wang C.C."/>
            <person name="Yang T.C."/>
            <person name="Huo Q.B."/>
            <person name="Li W."/>
            <person name="Chen H.Y."/>
            <person name="Chen S.E."/>
            <person name="Zhou L.G."/>
            <person name="Ni X.B."/>
            <person name="Tian J.H."/>
            <person name="Sheng Y."/>
            <person name="Liu T."/>
            <person name="Pan Y.S."/>
            <person name="Xia L.Y."/>
            <person name="Li J."/>
            <person name="Zhao F."/>
            <person name="Cao W.C."/>
        </authorList>
    </citation>
    <scope>NUCLEOTIDE SEQUENCE [LARGE SCALE GENOMIC DNA]</scope>
    <source>
        <strain evidence="1">Iper-2018</strain>
    </source>
</reference>
<keyword evidence="2" id="KW-1185">Reference proteome</keyword>
<gene>
    <name evidence="1" type="ORF">HPB47_014303</name>
</gene>
<proteinExistence type="predicted"/>
<evidence type="ECO:0000313" key="2">
    <source>
        <dbReference type="Proteomes" id="UP000805193"/>
    </source>
</evidence>
<name>A0AC60QWB4_IXOPE</name>